<dbReference type="InterPro" id="IPR028307">
    <property type="entry name" value="Lin-54_fam"/>
</dbReference>
<dbReference type="SMART" id="SM01114">
    <property type="entry name" value="CXC"/>
    <property type="match status" value="2"/>
</dbReference>
<comment type="similarity">
    <text evidence="2">Belongs to the lin-54 family.</text>
</comment>
<evidence type="ECO:0000256" key="3">
    <source>
        <dbReference type="ARBA" id="ARBA00023242"/>
    </source>
</evidence>
<dbReference type="PANTHER" id="PTHR12446:SF34">
    <property type="entry name" value="PROTEIN LIN-54 HOMOLOG"/>
    <property type="match status" value="1"/>
</dbReference>
<keyword evidence="7" id="KW-1185">Reference proteome</keyword>
<keyword evidence="3" id="KW-0539">Nucleus</keyword>
<reference evidence="6" key="1">
    <citation type="submission" date="2021-01" db="EMBL/GenBank/DDBJ databases">
        <authorList>
            <consortium name="Genoscope - CEA"/>
            <person name="William W."/>
        </authorList>
    </citation>
    <scope>NUCLEOTIDE SEQUENCE</scope>
</reference>
<dbReference type="GO" id="GO:0006355">
    <property type="term" value="P:regulation of DNA-templated transcription"/>
    <property type="evidence" value="ECO:0007669"/>
    <property type="project" value="TreeGrafter"/>
</dbReference>
<sequence length="268" mass="31771">MQNYRSLSKQSSFRQSNSSQHHILMDSPKFFQAMNNYEYEDFLKSPQIIYDNNSQIHNPPNMSRQISNLILSDQQPLILRSGRTLSYTNEKQDQTQDQKELNQRFQCQNNQQCLEHDDNHQECVNMPQKQKVQEAQAFKFQKKNYNKFSENQQQPCNCKNSGCLRRYCRCFHSGKTCLSECQCAEECLNNEQNLLERSKAIKHVNEKCYRNKKIPKDALFKLDVIYGCSCTKSKCRKRYCECFLRNQNCTKNCRCFDCCNRPNFSTQN</sequence>
<dbReference type="InterPro" id="IPR005172">
    <property type="entry name" value="CRC"/>
</dbReference>
<proteinExistence type="inferred from homology"/>
<dbReference type="Pfam" id="PF03638">
    <property type="entry name" value="TCR"/>
    <property type="match status" value="2"/>
</dbReference>
<accession>A0A8S1M1L1</accession>
<dbReference type="AlphaFoldDB" id="A0A8S1M1L1"/>
<dbReference type="Proteomes" id="UP000692954">
    <property type="component" value="Unassembled WGS sequence"/>
</dbReference>
<dbReference type="GO" id="GO:0005634">
    <property type="term" value="C:nucleus"/>
    <property type="evidence" value="ECO:0007669"/>
    <property type="project" value="UniProtKB-SubCell"/>
</dbReference>
<evidence type="ECO:0000256" key="4">
    <source>
        <dbReference type="SAM" id="MobiDB-lite"/>
    </source>
</evidence>
<name>A0A8S1M1L1_9CILI</name>
<dbReference type="InterPro" id="IPR033467">
    <property type="entry name" value="Tesmin/TSO1-like_CXC"/>
</dbReference>
<dbReference type="OrthoDB" id="6283463at2759"/>
<feature type="domain" description="CRC" evidence="5">
    <location>
        <begin position="152"/>
        <end position="263"/>
    </location>
</feature>
<evidence type="ECO:0000259" key="5">
    <source>
        <dbReference type="PROSITE" id="PS51634"/>
    </source>
</evidence>
<gene>
    <name evidence="6" type="ORF">PSON_ATCC_30995.1.T0290142</name>
</gene>
<protein>
    <recommendedName>
        <fullName evidence="5">CRC domain-containing protein</fullName>
    </recommendedName>
</protein>
<dbReference type="EMBL" id="CAJJDN010000029">
    <property type="protein sequence ID" value="CAD8072392.1"/>
    <property type="molecule type" value="Genomic_DNA"/>
</dbReference>
<evidence type="ECO:0000256" key="1">
    <source>
        <dbReference type="ARBA" id="ARBA00004123"/>
    </source>
</evidence>
<evidence type="ECO:0000313" key="7">
    <source>
        <dbReference type="Proteomes" id="UP000692954"/>
    </source>
</evidence>
<comment type="caution">
    <text evidence="6">The sequence shown here is derived from an EMBL/GenBank/DDBJ whole genome shotgun (WGS) entry which is preliminary data.</text>
</comment>
<feature type="region of interest" description="Disordered" evidence="4">
    <location>
        <begin position="1"/>
        <end position="20"/>
    </location>
</feature>
<evidence type="ECO:0000313" key="6">
    <source>
        <dbReference type="EMBL" id="CAD8072392.1"/>
    </source>
</evidence>
<dbReference type="PROSITE" id="PS51634">
    <property type="entry name" value="CRC"/>
    <property type="match status" value="1"/>
</dbReference>
<organism evidence="6 7">
    <name type="scientific">Paramecium sonneborni</name>
    <dbReference type="NCBI Taxonomy" id="65129"/>
    <lineage>
        <taxon>Eukaryota</taxon>
        <taxon>Sar</taxon>
        <taxon>Alveolata</taxon>
        <taxon>Ciliophora</taxon>
        <taxon>Intramacronucleata</taxon>
        <taxon>Oligohymenophorea</taxon>
        <taxon>Peniculida</taxon>
        <taxon>Parameciidae</taxon>
        <taxon>Paramecium</taxon>
    </lineage>
</organism>
<evidence type="ECO:0000256" key="2">
    <source>
        <dbReference type="ARBA" id="ARBA00007267"/>
    </source>
</evidence>
<dbReference type="PANTHER" id="PTHR12446">
    <property type="entry name" value="TESMIN/TSO1-RELATED"/>
    <property type="match status" value="1"/>
</dbReference>
<comment type="subcellular location">
    <subcellularLocation>
        <location evidence="1">Nucleus</location>
    </subcellularLocation>
</comment>